<dbReference type="PANTHER" id="PTHR31435:SF10">
    <property type="entry name" value="BSR4717 PROTEIN"/>
    <property type="match status" value="1"/>
</dbReference>
<dbReference type="GO" id="GO:0016747">
    <property type="term" value="F:acyltransferase activity, transferring groups other than amino-acyl groups"/>
    <property type="evidence" value="ECO:0007669"/>
    <property type="project" value="InterPro"/>
</dbReference>
<gene>
    <name evidence="3" type="ORF">EDD78_10165</name>
</gene>
<feature type="domain" description="N-acetyltransferase" evidence="1">
    <location>
        <begin position="1"/>
        <end position="90"/>
    </location>
</feature>
<evidence type="ECO:0000313" key="3">
    <source>
        <dbReference type="EMBL" id="TCL45087.1"/>
    </source>
</evidence>
<dbReference type="InterPro" id="IPR000182">
    <property type="entry name" value="GNAT_dom"/>
</dbReference>
<comment type="caution">
    <text evidence="3">The sequence shown here is derived from an EMBL/GenBank/DDBJ whole genome shotgun (WGS) entry which is preliminary data.</text>
</comment>
<dbReference type="SUPFAM" id="SSF55729">
    <property type="entry name" value="Acyl-CoA N-acyltransferases (Nat)"/>
    <property type="match status" value="1"/>
</dbReference>
<name>A0A9X8ULV0_9FIRM</name>
<organism evidence="3 4">
    <name type="scientific">Harryflintia acetispora</name>
    <dbReference type="NCBI Taxonomy" id="1849041"/>
    <lineage>
        <taxon>Bacteria</taxon>
        <taxon>Bacillati</taxon>
        <taxon>Bacillota</taxon>
        <taxon>Clostridia</taxon>
        <taxon>Eubacteriales</taxon>
        <taxon>Oscillospiraceae</taxon>
        <taxon>Harryflintia</taxon>
    </lineage>
</organism>
<dbReference type="InterPro" id="IPR031165">
    <property type="entry name" value="GNAT_YJDJ"/>
</dbReference>
<dbReference type="AlphaFoldDB" id="A0A9X8ULV0"/>
<dbReference type="Proteomes" id="UP000294682">
    <property type="component" value="Unassembled WGS sequence"/>
</dbReference>
<dbReference type="InterPro" id="IPR016181">
    <property type="entry name" value="Acyl_CoA_acyltransferase"/>
</dbReference>
<evidence type="ECO:0000313" key="4">
    <source>
        <dbReference type="Proteomes" id="UP000294682"/>
    </source>
</evidence>
<proteinExistence type="predicted"/>
<reference evidence="3 4" key="1">
    <citation type="submission" date="2019-03" db="EMBL/GenBank/DDBJ databases">
        <title>Genomic Encyclopedia of Type Strains, Phase IV (KMG-IV): sequencing the most valuable type-strain genomes for metagenomic binning, comparative biology and taxonomic classification.</title>
        <authorList>
            <person name="Goeker M."/>
        </authorList>
    </citation>
    <scope>NUCLEOTIDE SEQUENCE [LARGE SCALE GENOMIC DNA]</scope>
    <source>
        <strain evidence="3 4">DSM 100433</strain>
    </source>
</reference>
<dbReference type="RefSeq" id="WP_117508001.1">
    <property type="nucleotide sequence ID" value="NZ_SLUK01000001.1"/>
</dbReference>
<dbReference type="EMBL" id="SLUK01000001">
    <property type="protein sequence ID" value="TCL45087.1"/>
    <property type="molecule type" value="Genomic_DNA"/>
</dbReference>
<dbReference type="Gene3D" id="3.40.630.30">
    <property type="match status" value="1"/>
</dbReference>
<dbReference type="PROSITE" id="PS51729">
    <property type="entry name" value="GNAT_YJDJ"/>
    <property type="match status" value="1"/>
</dbReference>
<evidence type="ECO:0008006" key="5">
    <source>
        <dbReference type="Google" id="ProtNLM"/>
    </source>
</evidence>
<accession>A0A9X8ULV0</accession>
<dbReference type="InterPro" id="IPR045057">
    <property type="entry name" value="Gcn5-rel_NAT"/>
</dbReference>
<protein>
    <recommendedName>
        <fullName evidence="5">N-acetyltransferase</fullName>
    </recommendedName>
</protein>
<dbReference type="PANTHER" id="PTHR31435">
    <property type="entry name" value="PROTEIN NATD1"/>
    <property type="match status" value="1"/>
</dbReference>
<keyword evidence="4" id="KW-1185">Reference proteome</keyword>
<dbReference type="OrthoDB" id="9793389at2"/>
<dbReference type="Pfam" id="PF14542">
    <property type="entry name" value="Acetyltransf_CG"/>
    <property type="match status" value="1"/>
</dbReference>
<feature type="domain" description="N-acetyltransferase" evidence="2">
    <location>
        <begin position="2"/>
        <end position="90"/>
    </location>
</feature>
<dbReference type="PROSITE" id="PS51186">
    <property type="entry name" value="GNAT"/>
    <property type="match status" value="1"/>
</dbReference>
<sequence>MNFITEPGRIWLPGEDGKVLAEVTFPLDERGVAQIDHTFVDGSLRGQGMAGQLLAALAAHLRSEGIKASPVCSYALSWFQKHPDQQDLLA</sequence>
<evidence type="ECO:0000259" key="2">
    <source>
        <dbReference type="PROSITE" id="PS51729"/>
    </source>
</evidence>
<evidence type="ECO:0000259" key="1">
    <source>
        <dbReference type="PROSITE" id="PS51186"/>
    </source>
</evidence>